<evidence type="ECO:0000313" key="2">
    <source>
        <dbReference type="EMBL" id="GFY02326.1"/>
    </source>
</evidence>
<gene>
    <name evidence="2" type="ORF">TNCV_3502081</name>
</gene>
<protein>
    <submittedName>
        <fullName evidence="2">Uncharacterized protein</fullName>
    </submittedName>
</protein>
<reference evidence="2" key="1">
    <citation type="submission" date="2020-08" db="EMBL/GenBank/DDBJ databases">
        <title>Multicomponent nature underlies the extraordinary mechanical properties of spider dragline silk.</title>
        <authorList>
            <person name="Kono N."/>
            <person name="Nakamura H."/>
            <person name="Mori M."/>
            <person name="Yoshida Y."/>
            <person name="Ohtoshi R."/>
            <person name="Malay A.D."/>
            <person name="Moran D.A.P."/>
            <person name="Tomita M."/>
            <person name="Numata K."/>
            <person name="Arakawa K."/>
        </authorList>
    </citation>
    <scope>NUCLEOTIDE SEQUENCE</scope>
</reference>
<comment type="caution">
    <text evidence="2">The sequence shown here is derived from an EMBL/GenBank/DDBJ whole genome shotgun (WGS) entry which is preliminary data.</text>
</comment>
<proteinExistence type="predicted"/>
<evidence type="ECO:0000313" key="3">
    <source>
        <dbReference type="Proteomes" id="UP000887159"/>
    </source>
</evidence>
<feature type="region of interest" description="Disordered" evidence="1">
    <location>
        <begin position="33"/>
        <end position="54"/>
    </location>
</feature>
<organism evidence="2 3">
    <name type="scientific">Trichonephila clavipes</name>
    <name type="common">Golden silk orbweaver</name>
    <name type="synonym">Nephila clavipes</name>
    <dbReference type="NCBI Taxonomy" id="2585209"/>
    <lineage>
        <taxon>Eukaryota</taxon>
        <taxon>Metazoa</taxon>
        <taxon>Ecdysozoa</taxon>
        <taxon>Arthropoda</taxon>
        <taxon>Chelicerata</taxon>
        <taxon>Arachnida</taxon>
        <taxon>Araneae</taxon>
        <taxon>Araneomorphae</taxon>
        <taxon>Entelegynae</taxon>
        <taxon>Araneoidea</taxon>
        <taxon>Nephilidae</taxon>
        <taxon>Trichonephila</taxon>
    </lineage>
</organism>
<dbReference type="Proteomes" id="UP000887159">
    <property type="component" value="Unassembled WGS sequence"/>
</dbReference>
<evidence type="ECO:0000256" key="1">
    <source>
        <dbReference type="SAM" id="MobiDB-lite"/>
    </source>
</evidence>
<keyword evidence="3" id="KW-1185">Reference proteome</keyword>
<accession>A0A8X6RY57</accession>
<sequence length="211" mass="23698">MRKHIGRDNRMVMVRTSSRRCSSPNFIEDSSCRGRDVLRQGSTGPHPRRGPVSFSTRPYQIEAHEILRGKGLEVRLSLALSTIQVTIRISSAKLPEGTIDGDTTDLHLHNLGMELKGRKILSSSCTRDSAHKTSGLTDLTSTYSVCTRRVFGGFEPRPSGLESDALTTRLPTARKYSKIDTLFIQDIHYRIAFIKCLMTETKNLSAQMFRQ</sequence>
<name>A0A8X6RY57_TRICX</name>
<dbReference type="EMBL" id="BMAU01021233">
    <property type="protein sequence ID" value="GFY02326.1"/>
    <property type="molecule type" value="Genomic_DNA"/>
</dbReference>
<dbReference type="AlphaFoldDB" id="A0A8X6RY57"/>